<evidence type="ECO:0000313" key="3">
    <source>
        <dbReference type="EMBL" id="VFU19535.1"/>
    </source>
</evidence>
<dbReference type="InterPro" id="IPR019752">
    <property type="entry name" value="Pyrv/ketoisovalerate_OxRed_cat"/>
</dbReference>
<organism evidence="3">
    <name type="scientific">anaerobic digester metagenome</name>
    <dbReference type="NCBI Taxonomy" id="1263854"/>
    <lineage>
        <taxon>unclassified sequences</taxon>
        <taxon>metagenomes</taxon>
        <taxon>ecological metagenomes</taxon>
    </lineage>
</organism>
<dbReference type="EMBL" id="CAADRN010000386">
    <property type="protein sequence ID" value="VFU19535.1"/>
    <property type="molecule type" value="Genomic_DNA"/>
</dbReference>
<name>A0A485M873_9ZZZZ</name>
<proteinExistence type="predicted"/>
<evidence type="ECO:0000256" key="1">
    <source>
        <dbReference type="ARBA" id="ARBA00023002"/>
    </source>
</evidence>
<dbReference type="EC" id="1.2.7.3" evidence="3"/>
<feature type="domain" description="Pyruvate/ketoisovalerate oxidoreductase catalytic" evidence="2">
    <location>
        <begin position="13"/>
        <end position="181"/>
    </location>
</feature>
<keyword evidence="1 3" id="KW-0560">Oxidoreductase</keyword>
<accession>A0A485M873</accession>
<dbReference type="NCBIfam" id="TIGR02175">
    <property type="entry name" value="PorC_KorC"/>
    <property type="match status" value="1"/>
</dbReference>
<reference evidence="3" key="1">
    <citation type="submission" date="2019-03" db="EMBL/GenBank/DDBJ databases">
        <authorList>
            <person name="Hao L."/>
        </authorList>
    </citation>
    <scope>NUCLEOTIDE SEQUENCE</scope>
</reference>
<dbReference type="AlphaFoldDB" id="A0A485M873"/>
<protein>
    <submittedName>
        <fullName evidence="3">2-oxoglutarate ferredoxin oxidoreductase subunit gamma</fullName>
        <ecNumber evidence="3">1.2.7.3</ecNumber>
    </submittedName>
</protein>
<dbReference type="PANTHER" id="PTHR42730:SF1">
    <property type="entry name" value="2-OXOGLUTARATE SYNTHASE SUBUNIT KORC"/>
    <property type="match status" value="1"/>
</dbReference>
<dbReference type="InterPro" id="IPR011894">
    <property type="entry name" value="PorC_KorC"/>
</dbReference>
<dbReference type="GO" id="GO:0047553">
    <property type="term" value="F:2-oxoglutarate synthase activity"/>
    <property type="evidence" value="ECO:0007669"/>
    <property type="project" value="UniProtKB-EC"/>
</dbReference>
<gene>
    <name evidence="3" type="primary">korC</name>
    <name evidence="3" type="ORF">SCFA_820004</name>
</gene>
<dbReference type="PANTHER" id="PTHR42730">
    <property type="entry name" value="2-OXOGLUTARATE SYNTHASE SUBUNIT KORC"/>
    <property type="match status" value="1"/>
</dbReference>
<dbReference type="Gene3D" id="3.40.920.10">
    <property type="entry name" value="Pyruvate-ferredoxin oxidoreductase, PFOR, domain III"/>
    <property type="match status" value="1"/>
</dbReference>
<evidence type="ECO:0000259" key="2">
    <source>
        <dbReference type="Pfam" id="PF01558"/>
    </source>
</evidence>
<sequence>MAELTRIVLAGEGGQGVQTVAEILAEAANEEGKQALYIPNFGVEQRGGVSVAYVQISDRQIGAPKFQTGDIVIALSDRAVHRTQKYVGPQTTFVYDSTIQGLEGELPENAGEVLPIPAVEVAKKEFHPRVFNIIILGAVVGASGVITLEQAKAAVEKRLGYKFTKQPELRDLNFRALERGAGMAVRRAG</sequence>
<dbReference type="Pfam" id="PF01558">
    <property type="entry name" value="POR"/>
    <property type="match status" value="1"/>
</dbReference>
<dbReference type="InterPro" id="IPR052554">
    <property type="entry name" value="2-oxoglutarate_synth_KorC"/>
</dbReference>
<dbReference type="InterPro" id="IPR002869">
    <property type="entry name" value="Pyrv_flavodox_OxRed_cen"/>
</dbReference>
<dbReference type="SUPFAM" id="SSF53323">
    <property type="entry name" value="Pyruvate-ferredoxin oxidoreductase, PFOR, domain III"/>
    <property type="match status" value="1"/>
</dbReference>